<comment type="catalytic activity">
    <reaction evidence="14 15">
        <text>2 cob(II)alamin + reduced [electron-transfer flavoprotein] + 2 ATP = 2 adenosylcob(III)alamin + 2 triphosphate + oxidized [electron-transfer flavoprotein] + 3 H(+)</text>
        <dbReference type="Rhea" id="RHEA:28671"/>
        <dbReference type="Rhea" id="RHEA-COMP:10685"/>
        <dbReference type="Rhea" id="RHEA-COMP:10686"/>
        <dbReference type="ChEBI" id="CHEBI:15378"/>
        <dbReference type="ChEBI" id="CHEBI:16304"/>
        <dbReference type="ChEBI" id="CHEBI:18036"/>
        <dbReference type="ChEBI" id="CHEBI:18408"/>
        <dbReference type="ChEBI" id="CHEBI:30616"/>
        <dbReference type="ChEBI" id="CHEBI:57692"/>
        <dbReference type="ChEBI" id="CHEBI:58307"/>
        <dbReference type="EC" id="2.5.1.17"/>
    </reaction>
</comment>
<evidence type="ECO:0000259" key="16">
    <source>
        <dbReference type="Pfam" id="PF01923"/>
    </source>
</evidence>
<evidence type="ECO:0000256" key="1">
    <source>
        <dbReference type="ARBA" id="ARBA00005121"/>
    </source>
</evidence>
<dbReference type="PANTHER" id="PTHR12213:SF0">
    <property type="entry name" value="CORRINOID ADENOSYLTRANSFERASE MMAB"/>
    <property type="match status" value="1"/>
</dbReference>
<protein>
    <recommendedName>
        <fullName evidence="5 15">Corrinoid adenosyltransferase</fullName>
        <ecNumber evidence="4 15">2.5.1.17</ecNumber>
    </recommendedName>
    <alternativeName>
        <fullName evidence="10 15">Cob(II)alamin adenosyltransferase</fullName>
    </alternativeName>
    <alternativeName>
        <fullName evidence="12 15">Cob(II)yrinic acid a,c-diamide adenosyltransferase</fullName>
    </alternativeName>
    <alternativeName>
        <fullName evidence="11 15">Cobinamide/cobalamin adenosyltransferase</fullName>
    </alternativeName>
</protein>
<proteinExistence type="inferred from homology"/>
<accession>A0A7X6MXX8</accession>
<dbReference type="UniPathway" id="UPA00148">
    <property type="reaction ID" value="UER00233"/>
</dbReference>
<evidence type="ECO:0000256" key="12">
    <source>
        <dbReference type="ARBA" id="ARBA00033354"/>
    </source>
</evidence>
<dbReference type="NCBIfam" id="TIGR00636">
    <property type="entry name" value="PduO_Nterm"/>
    <property type="match status" value="1"/>
</dbReference>
<evidence type="ECO:0000256" key="11">
    <source>
        <dbReference type="ARBA" id="ARBA00033334"/>
    </source>
</evidence>
<evidence type="ECO:0000256" key="6">
    <source>
        <dbReference type="ARBA" id="ARBA00022573"/>
    </source>
</evidence>
<evidence type="ECO:0000256" key="3">
    <source>
        <dbReference type="ARBA" id="ARBA00011233"/>
    </source>
</evidence>
<name>A0A7X6MXX8_9STRE</name>
<dbReference type="GO" id="GO:0005524">
    <property type="term" value="F:ATP binding"/>
    <property type="evidence" value="ECO:0007669"/>
    <property type="project" value="UniProtKB-UniRule"/>
</dbReference>
<keyword evidence="8 15" id="KW-0547">Nucleotide-binding</keyword>
<reference evidence="17 18" key="1">
    <citation type="submission" date="2020-04" db="EMBL/GenBank/DDBJ databases">
        <title>MicrobeNet Type strains.</title>
        <authorList>
            <person name="Nicholson A.C."/>
        </authorList>
    </citation>
    <scope>NUCLEOTIDE SEQUENCE [LARGE SCALE GENOMIC DNA]</scope>
    <source>
        <strain evidence="17 18">CCUG 69612</strain>
    </source>
</reference>
<comment type="subunit">
    <text evidence="3">Homotrimer.</text>
</comment>
<comment type="caution">
    <text evidence="17">The sequence shown here is derived from an EMBL/GenBank/DDBJ whole genome shotgun (WGS) entry which is preliminary data.</text>
</comment>
<dbReference type="AlphaFoldDB" id="A0A7X6MXX8"/>
<evidence type="ECO:0000256" key="7">
    <source>
        <dbReference type="ARBA" id="ARBA00022679"/>
    </source>
</evidence>
<evidence type="ECO:0000313" key="17">
    <source>
        <dbReference type="EMBL" id="NKZ20410.1"/>
    </source>
</evidence>
<keyword evidence="7 15" id="KW-0808">Transferase</keyword>
<keyword evidence="6 15" id="KW-0169">Cobalamin biosynthesis</keyword>
<dbReference type="Gene3D" id="1.20.1200.10">
    <property type="entry name" value="Cobalamin adenosyltransferase-like"/>
    <property type="match status" value="1"/>
</dbReference>
<dbReference type="RefSeq" id="WP_168549167.1">
    <property type="nucleotide sequence ID" value="NZ_JAAXPR010000009.1"/>
</dbReference>
<sequence>MRIYTKYGDTGFTRLYGGDRVSKTHCRVEAYGTMDEVCSLLGRIVSEMRDYPALDDLREECEEIQQHLFDCGSDLATPRELRPYKQEEANVTWLEEKMDAYIPIPEALAYFIIPGGHPLASSFHMARTMTRRLERKMVAVIEAQEAVNPVGLKYINRLSDYFFVIARLVNHRLGVPDTVYKRSAKIFKSRQRKTGE</sequence>
<comment type="catalytic activity">
    <reaction evidence="13 15">
        <text>2 cob(II)yrinate a,c diamide + reduced [electron-transfer flavoprotein] + 2 ATP = 2 adenosylcob(III)yrinate a,c-diamide + 2 triphosphate + oxidized [electron-transfer flavoprotein] + 3 H(+)</text>
        <dbReference type="Rhea" id="RHEA:11528"/>
        <dbReference type="Rhea" id="RHEA-COMP:10685"/>
        <dbReference type="Rhea" id="RHEA-COMP:10686"/>
        <dbReference type="ChEBI" id="CHEBI:15378"/>
        <dbReference type="ChEBI" id="CHEBI:18036"/>
        <dbReference type="ChEBI" id="CHEBI:30616"/>
        <dbReference type="ChEBI" id="CHEBI:57692"/>
        <dbReference type="ChEBI" id="CHEBI:58307"/>
        <dbReference type="ChEBI" id="CHEBI:58503"/>
        <dbReference type="ChEBI" id="CHEBI:58537"/>
        <dbReference type="EC" id="2.5.1.17"/>
    </reaction>
</comment>
<dbReference type="InterPro" id="IPR016030">
    <property type="entry name" value="CblAdoTrfase-like"/>
</dbReference>
<dbReference type="FunFam" id="1.20.1200.10:FF:000001">
    <property type="entry name" value="Cob(I)yrinic acid a,c-diamide adenosyltransferase"/>
    <property type="match status" value="1"/>
</dbReference>
<dbReference type="Pfam" id="PF01923">
    <property type="entry name" value="Cob_adeno_trans"/>
    <property type="match status" value="1"/>
</dbReference>
<dbReference type="InterPro" id="IPR036451">
    <property type="entry name" value="CblAdoTrfase-like_sf"/>
</dbReference>
<feature type="domain" description="Cobalamin adenosyltransferase-like" evidence="16">
    <location>
        <begin position="3"/>
        <end position="168"/>
    </location>
</feature>
<evidence type="ECO:0000256" key="9">
    <source>
        <dbReference type="ARBA" id="ARBA00022840"/>
    </source>
</evidence>
<dbReference type="Proteomes" id="UP000522720">
    <property type="component" value="Unassembled WGS sequence"/>
</dbReference>
<evidence type="ECO:0000256" key="10">
    <source>
        <dbReference type="ARBA" id="ARBA00031529"/>
    </source>
</evidence>
<evidence type="ECO:0000256" key="15">
    <source>
        <dbReference type="RuleBase" id="RU366026"/>
    </source>
</evidence>
<dbReference type="InterPro" id="IPR029499">
    <property type="entry name" value="PduO-typ"/>
</dbReference>
<comment type="similarity">
    <text evidence="2 15">Belongs to the Cob(I)alamin adenosyltransferase family.</text>
</comment>
<organism evidence="17 18">
    <name type="scientific">Streptococcus ovuberis</name>
    <dbReference type="NCBI Taxonomy" id="1936207"/>
    <lineage>
        <taxon>Bacteria</taxon>
        <taxon>Bacillati</taxon>
        <taxon>Bacillota</taxon>
        <taxon>Bacilli</taxon>
        <taxon>Lactobacillales</taxon>
        <taxon>Streptococcaceae</taxon>
        <taxon>Streptococcus</taxon>
    </lineage>
</organism>
<dbReference type="EMBL" id="JAAXPR010000009">
    <property type="protein sequence ID" value="NKZ20410.1"/>
    <property type="molecule type" value="Genomic_DNA"/>
</dbReference>
<dbReference type="PANTHER" id="PTHR12213">
    <property type="entry name" value="CORRINOID ADENOSYLTRANSFERASE"/>
    <property type="match status" value="1"/>
</dbReference>
<dbReference type="GO" id="GO:0008817">
    <property type="term" value="F:corrinoid adenosyltransferase activity"/>
    <property type="evidence" value="ECO:0007669"/>
    <property type="project" value="UniProtKB-UniRule"/>
</dbReference>
<evidence type="ECO:0000256" key="14">
    <source>
        <dbReference type="ARBA" id="ARBA00048692"/>
    </source>
</evidence>
<keyword evidence="9 15" id="KW-0067">ATP-binding</keyword>
<dbReference type="GO" id="GO:0009236">
    <property type="term" value="P:cobalamin biosynthetic process"/>
    <property type="evidence" value="ECO:0007669"/>
    <property type="project" value="UniProtKB-UniRule"/>
</dbReference>
<keyword evidence="18" id="KW-1185">Reference proteome</keyword>
<evidence type="ECO:0000313" key="18">
    <source>
        <dbReference type="Proteomes" id="UP000522720"/>
    </source>
</evidence>
<gene>
    <name evidence="17" type="ORF">HF992_06050</name>
</gene>
<evidence type="ECO:0000256" key="5">
    <source>
        <dbReference type="ARBA" id="ARBA00020963"/>
    </source>
</evidence>
<evidence type="ECO:0000256" key="2">
    <source>
        <dbReference type="ARBA" id="ARBA00007487"/>
    </source>
</evidence>
<dbReference type="SUPFAM" id="SSF89028">
    <property type="entry name" value="Cobalamin adenosyltransferase-like"/>
    <property type="match status" value="1"/>
</dbReference>
<evidence type="ECO:0000256" key="13">
    <source>
        <dbReference type="ARBA" id="ARBA00048555"/>
    </source>
</evidence>
<evidence type="ECO:0000256" key="4">
    <source>
        <dbReference type="ARBA" id="ARBA00012454"/>
    </source>
</evidence>
<evidence type="ECO:0000256" key="8">
    <source>
        <dbReference type="ARBA" id="ARBA00022741"/>
    </source>
</evidence>
<dbReference type="EC" id="2.5.1.17" evidence="4 15"/>
<comment type="pathway">
    <text evidence="1 15">Cofactor biosynthesis; adenosylcobalamin biosynthesis; adenosylcobalamin from cob(II)yrinate a,c-diamide: step 2/7.</text>
</comment>